<accession>A0A0A0BG28</accession>
<dbReference type="EMBL" id="JRQD01000004">
    <property type="protein sequence ID" value="KGM06627.1"/>
    <property type="molecule type" value="Genomic_DNA"/>
</dbReference>
<dbReference type="Pfam" id="PF01551">
    <property type="entry name" value="Peptidase_M23"/>
    <property type="match status" value="1"/>
</dbReference>
<dbReference type="AlphaFoldDB" id="A0A0A0BG28"/>
<evidence type="ECO:0000313" key="2">
    <source>
        <dbReference type="EMBL" id="KGM06627.1"/>
    </source>
</evidence>
<gene>
    <name evidence="2" type="ORF">LP43_1851</name>
</gene>
<proteinExistence type="predicted"/>
<sequence>MQVIIISSNNKTHKHWHLTKAKLLVLMTLVVALISISSYSFANWANKPVNLSPTSAIPHVISEQSSSESTEISASQQDAIDNFYAKQLGGLQAETIRLRMLSQRLAEIAGFDTTEFTLDEHPAQGGLDDEGMFLSSDALDSGIKQLSLDLETQNETLAALEQYLITKDNIAAGIPDGKPVDGGWVSSFYGYRVDPFNGKKTFHKGLDIAAKSGSPVTSVADGIVSWVGNRGGYGGLVEVDHGNGYVTRYAHNKTIKVAKGDRVSKGEVLALMGSTGRSTGPHVHFEVLRDGQHVNPYNFIK</sequence>
<dbReference type="GO" id="GO:0004222">
    <property type="term" value="F:metalloendopeptidase activity"/>
    <property type="evidence" value="ECO:0007669"/>
    <property type="project" value="TreeGrafter"/>
</dbReference>
<evidence type="ECO:0000259" key="1">
    <source>
        <dbReference type="Pfam" id="PF01551"/>
    </source>
</evidence>
<dbReference type="InterPro" id="IPR016047">
    <property type="entry name" value="M23ase_b-sheet_dom"/>
</dbReference>
<comment type="caution">
    <text evidence="2">The sequence shown here is derived from an EMBL/GenBank/DDBJ whole genome shotgun (WGS) entry which is preliminary data.</text>
</comment>
<dbReference type="Proteomes" id="UP000029999">
    <property type="component" value="Unassembled WGS sequence"/>
</dbReference>
<name>A0A0A0BG28_9GAMM</name>
<feature type="domain" description="M23ase beta-sheet core" evidence="1">
    <location>
        <begin position="202"/>
        <end position="296"/>
    </location>
</feature>
<organism evidence="2 3">
    <name type="scientific">Methylophaga thiooxydans</name>
    <dbReference type="NCBI Taxonomy" id="392484"/>
    <lineage>
        <taxon>Bacteria</taxon>
        <taxon>Pseudomonadati</taxon>
        <taxon>Pseudomonadota</taxon>
        <taxon>Gammaproteobacteria</taxon>
        <taxon>Thiotrichales</taxon>
        <taxon>Piscirickettsiaceae</taxon>
        <taxon>Methylophaga</taxon>
    </lineage>
</organism>
<dbReference type="Gene3D" id="2.70.70.10">
    <property type="entry name" value="Glucose Permease (Domain IIA)"/>
    <property type="match status" value="1"/>
</dbReference>
<protein>
    <submittedName>
        <fullName evidence="2">Metalloendopeptidase-like</fullName>
    </submittedName>
</protein>
<dbReference type="FunFam" id="2.70.70.10:FF:000006">
    <property type="entry name" value="M23 family peptidase"/>
    <property type="match status" value="1"/>
</dbReference>
<dbReference type="STRING" id="392484.LP43_1851"/>
<dbReference type="InterPro" id="IPR011055">
    <property type="entry name" value="Dup_hybrid_motif"/>
</dbReference>
<evidence type="ECO:0000313" key="3">
    <source>
        <dbReference type="Proteomes" id="UP000029999"/>
    </source>
</evidence>
<dbReference type="InterPro" id="IPR050570">
    <property type="entry name" value="Cell_wall_metabolism_enzyme"/>
</dbReference>
<dbReference type="PANTHER" id="PTHR21666:SF291">
    <property type="entry name" value="STAGE II SPORULATION PROTEIN Q"/>
    <property type="match status" value="1"/>
</dbReference>
<dbReference type="PANTHER" id="PTHR21666">
    <property type="entry name" value="PEPTIDASE-RELATED"/>
    <property type="match status" value="1"/>
</dbReference>
<dbReference type="SUPFAM" id="SSF51261">
    <property type="entry name" value="Duplicated hybrid motif"/>
    <property type="match status" value="1"/>
</dbReference>
<reference evidence="2 3" key="1">
    <citation type="submission" date="2014-09" db="EMBL/GenBank/DDBJ databases">
        <authorList>
            <person name="Grob C."/>
            <person name="Taubert M."/>
            <person name="Howat A.M."/>
            <person name="Burns O.J."/>
            <person name="Dixon J.L."/>
            <person name="Chen Y."/>
            <person name="Murrell J.C."/>
        </authorList>
    </citation>
    <scope>NUCLEOTIDE SEQUENCE [LARGE SCALE GENOMIC DNA]</scope>
    <source>
        <strain evidence="2">L4</strain>
    </source>
</reference>
<dbReference type="CDD" id="cd12797">
    <property type="entry name" value="M23_peptidase"/>
    <property type="match status" value="1"/>
</dbReference>